<dbReference type="Gene3D" id="3.40.1010.20">
    <property type="entry name" value="4-hydroxy-3-methylbut-2-enyl diphosphate reductase, catalytic domain"/>
    <property type="match status" value="2"/>
</dbReference>
<feature type="binding site" evidence="9">
    <location>
        <position position="76"/>
    </location>
    <ligand>
        <name>dimethylallyl diphosphate</name>
        <dbReference type="ChEBI" id="CHEBI:57623"/>
    </ligand>
</feature>
<dbReference type="PANTHER" id="PTHR10724">
    <property type="entry name" value="30S RIBOSOMAL PROTEIN S1"/>
    <property type="match status" value="1"/>
</dbReference>
<dbReference type="STRING" id="626937.HMPREF3293_02300"/>
<dbReference type="Pfam" id="PF00575">
    <property type="entry name" value="S1"/>
    <property type="match status" value="4"/>
</dbReference>
<feature type="binding site" evidence="9">
    <location>
        <position position="220"/>
    </location>
    <ligand>
        <name>(2E)-4-hydroxy-3-methylbut-2-enyl diphosphate</name>
        <dbReference type="ChEBI" id="CHEBI:128753"/>
    </ligand>
</feature>
<dbReference type="InterPro" id="IPR035104">
    <property type="entry name" value="Ribosomal_protein_S1-like"/>
</dbReference>
<dbReference type="AlphaFoldDB" id="A0A136Q307"/>
<dbReference type="NCBIfam" id="TIGR00216">
    <property type="entry name" value="ispH_lytB"/>
    <property type="match status" value="1"/>
</dbReference>
<evidence type="ECO:0000313" key="12">
    <source>
        <dbReference type="EMBL" id="KXK65051.1"/>
    </source>
</evidence>
<dbReference type="GO" id="GO:0006412">
    <property type="term" value="P:translation"/>
    <property type="evidence" value="ECO:0007669"/>
    <property type="project" value="TreeGrafter"/>
</dbReference>
<feature type="compositionally biased region" description="Basic and acidic residues" evidence="10">
    <location>
        <begin position="655"/>
        <end position="674"/>
    </location>
</feature>
<dbReference type="GO" id="GO:0003735">
    <property type="term" value="F:structural constituent of ribosome"/>
    <property type="evidence" value="ECO:0007669"/>
    <property type="project" value="TreeGrafter"/>
</dbReference>
<accession>A0A136Q307</accession>
<dbReference type="InterPro" id="IPR050437">
    <property type="entry name" value="Ribos_protein_bS1-like"/>
</dbReference>
<comment type="cofactor">
    <cofactor evidence="9">
        <name>[4Fe-4S] cluster</name>
        <dbReference type="ChEBI" id="CHEBI:49883"/>
    </cofactor>
    <text evidence="9">Binds 1 [4Fe-4S] cluster per subunit.</text>
</comment>
<evidence type="ECO:0000256" key="3">
    <source>
        <dbReference type="ARBA" id="ARBA00022723"/>
    </source>
</evidence>
<feature type="binding site" evidence="9">
    <location>
        <position position="220"/>
    </location>
    <ligand>
        <name>isopentenyl diphosphate</name>
        <dbReference type="ChEBI" id="CHEBI:128769"/>
    </ligand>
</feature>
<dbReference type="CDD" id="cd04465">
    <property type="entry name" value="S1_RPS1_repeat_ec2_hs2"/>
    <property type="match status" value="1"/>
</dbReference>
<keyword evidence="9" id="KW-0414">Isoprene biosynthesis</keyword>
<dbReference type="UniPathway" id="UPA00059">
    <property type="reaction ID" value="UER00105"/>
</dbReference>
<feature type="domain" description="S1 motif" evidence="11">
    <location>
        <begin position="580"/>
        <end position="649"/>
    </location>
</feature>
<evidence type="ECO:0000256" key="1">
    <source>
        <dbReference type="ARBA" id="ARBA00006767"/>
    </source>
</evidence>
<evidence type="ECO:0000256" key="2">
    <source>
        <dbReference type="ARBA" id="ARBA00022485"/>
    </source>
</evidence>
<keyword evidence="9" id="KW-0560">Oxidoreductase</keyword>
<feature type="binding site" evidence="9">
    <location>
        <position position="220"/>
    </location>
    <ligand>
        <name>dimethylallyl diphosphate</name>
        <dbReference type="ChEBI" id="CHEBI:57623"/>
    </ligand>
</feature>
<dbReference type="GO" id="GO:0046872">
    <property type="term" value="F:metal ion binding"/>
    <property type="evidence" value="ECO:0007669"/>
    <property type="project" value="UniProtKB-KW"/>
</dbReference>
<dbReference type="SUPFAM" id="SSF50249">
    <property type="entry name" value="Nucleic acid-binding proteins"/>
    <property type="match status" value="4"/>
</dbReference>
<feature type="active site" description="Proton donor" evidence="9">
    <location>
        <position position="126"/>
    </location>
</feature>
<dbReference type="GO" id="GO:0051745">
    <property type="term" value="F:4-hydroxy-3-methylbut-2-enyl diphosphate reductase activity"/>
    <property type="evidence" value="ECO:0007669"/>
    <property type="project" value="UniProtKB-UniRule"/>
</dbReference>
<feature type="binding site" evidence="9">
    <location>
        <position position="218"/>
    </location>
    <ligand>
        <name>(2E)-4-hydroxy-3-methylbut-2-enyl diphosphate</name>
        <dbReference type="ChEBI" id="CHEBI:128753"/>
    </ligand>
</feature>
<dbReference type="Pfam" id="PF02401">
    <property type="entry name" value="LYTB"/>
    <property type="match status" value="1"/>
</dbReference>
<name>A0A136Q307_9FIRM</name>
<feature type="domain" description="S1 motif" evidence="11">
    <location>
        <begin position="321"/>
        <end position="390"/>
    </location>
</feature>
<dbReference type="Gene3D" id="2.40.50.140">
    <property type="entry name" value="Nucleic acid-binding proteins"/>
    <property type="match status" value="4"/>
</dbReference>
<feature type="region of interest" description="Disordered" evidence="10">
    <location>
        <begin position="655"/>
        <end position="702"/>
    </location>
</feature>
<dbReference type="InterPro" id="IPR012340">
    <property type="entry name" value="NA-bd_OB-fold"/>
</dbReference>
<feature type="binding site" evidence="9">
    <location>
        <position position="218"/>
    </location>
    <ligand>
        <name>dimethylallyl diphosphate</name>
        <dbReference type="ChEBI" id="CHEBI:57623"/>
    </ligand>
</feature>
<protein>
    <recommendedName>
        <fullName evidence="9">4-hydroxy-3-methylbut-2-enyl diphosphate reductase</fullName>
        <shortName evidence="9">HMBPP reductase</shortName>
        <ecNumber evidence="9">1.17.7.4</ecNumber>
    </recommendedName>
</protein>
<gene>
    <name evidence="9" type="primary">ispH</name>
    <name evidence="12" type="ORF">HMPREF3293_02300</name>
</gene>
<comment type="caution">
    <text evidence="12">The sequence shown here is derived from an EMBL/GenBank/DDBJ whole genome shotgun (WGS) entry which is preliminary data.</text>
</comment>
<keyword evidence="4" id="KW-0689">Ribosomal protein</keyword>
<feature type="domain" description="S1 motif" evidence="11">
    <location>
        <begin position="495"/>
        <end position="563"/>
    </location>
</feature>
<evidence type="ECO:0000259" key="11">
    <source>
        <dbReference type="PROSITE" id="PS50126"/>
    </source>
</evidence>
<keyword evidence="3 9" id="KW-0479">Metal-binding</keyword>
<feature type="binding site" evidence="9">
    <location>
        <position position="41"/>
    </location>
    <ligand>
        <name>(2E)-4-hydroxy-3-methylbut-2-enyl diphosphate</name>
        <dbReference type="ChEBI" id="CHEBI:128753"/>
    </ligand>
</feature>
<comment type="pathway">
    <text evidence="9">Isoprenoid biosynthesis; dimethylallyl diphosphate biosynthesis; dimethylallyl diphosphate from (2E)-4-hydroxy-3-methylbutenyl diphosphate: step 1/1.</text>
</comment>
<dbReference type="OrthoDB" id="9804077at2"/>
<dbReference type="CDD" id="cd13944">
    <property type="entry name" value="lytB_ispH"/>
    <property type="match status" value="1"/>
</dbReference>
<feature type="binding site" evidence="9">
    <location>
        <position position="124"/>
    </location>
    <ligand>
        <name>dimethylallyl diphosphate</name>
        <dbReference type="ChEBI" id="CHEBI:57623"/>
    </ligand>
</feature>
<comment type="function">
    <text evidence="9">Catalyzes the conversion of 1-hydroxy-2-methyl-2-(E)-butenyl 4-diphosphate (HMBPP) into a mixture of isopentenyl diphosphate (IPP) and dimethylallyl diphosphate (DMAPP). Acts in the terminal step of the DOXP/MEP pathway for isoprenoid precursor biosynthesis.</text>
</comment>
<evidence type="ECO:0000256" key="7">
    <source>
        <dbReference type="ARBA" id="ARBA00023274"/>
    </source>
</evidence>
<dbReference type="UniPathway" id="UPA00056">
    <property type="reaction ID" value="UER00097"/>
</dbReference>
<dbReference type="PANTHER" id="PTHR10724:SF7">
    <property type="entry name" value="SMALL RIBOSOMAL SUBUNIT PROTEIN BS1C"/>
    <property type="match status" value="1"/>
</dbReference>
<dbReference type="HAMAP" id="MF_00191">
    <property type="entry name" value="IspH"/>
    <property type="match status" value="1"/>
</dbReference>
<feature type="binding site" evidence="9">
    <location>
        <position position="218"/>
    </location>
    <ligand>
        <name>isopentenyl diphosphate</name>
        <dbReference type="ChEBI" id="CHEBI:128769"/>
    </ligand>
</feature>
<feature type="domain" description="S1 motif" evidence="11">
    <location>
        <begin position="408"/>
        <end position="474"/>
    </location>
</feature>
<dbReference type="Gene3D" id="3.40.50.11270">
    <property type="match status" value="1"/>
</dbReference>
<dbReference type="GO" id="GO:0051539">
    <property type="term" value="F:4 iron, 4 sulfur cluster binding"/>
    <property type="evidence" value="ECO:0007669"/>
    <property type="project" value="UniProtKB-UniRule"/>
</dbReference>
<evidence type="ECO:0000256" key="6">
    <source>
        <dbReference type="ARBA" id="ARBA00023014"/>
    </source>
</evidence>
<dbReference type="NCBIfam" id="NF005208">
    <property type="entry name" value="PRK06676.1"/>
    <property type="match status" value="1"/>
</dbReference>
<dbReference type="EC" id="1.17.7.4" evidence="9"/>
<dbReference type="CDD" id="cd05687">
    <property type="entry name" value="S1_RPS1_repeat_ec1_hs1"/>
    <property type="match status" value="1"/>
</dbReference>
<feature type="binding site" evidence="9">
    <location>
        <position position="124"/>
    </location>
    <ligand>
        <name>(2E)-4-hydroxy-3-methylbut-2-enyl diphosphate</name>
        <dbReference type="ChEBI" id="CHEBI:128753"/>
    </ligand>
</feature>
<feature type="binding site" evidence="9">
    <location>
        <position position="76"/>
    </location>
    <ligand>
        <name>isopentenyl diphosphate</name>
        <dbReference type="ChEBI" id="CHEBI:128769"/>
    </ligand>
</feature>
<comment type="catalytic activity">
    <reaction evidence="9">
        <text>dimethylallyl diphosphate + 2 oxidized [2Fe-2S]-[ferredoxin] + H2O = (2E)-4-hydroxy-3-methylbut-2-enyl diphosphate + 2 reduced [2Fe-2S]-[ferredoxin] + 2 H(+)</text>
        <dbReference type="Rhea" id="RHEA:24825"/>
        <dbReference type="Rhea" id="RHEA-COMP:10000"/>
        <dbReference type="Rhea" id="RHEA-COMP:10001"/>
        <dbReference type="ChEBI" id="CHEBI:15377"/>
        <dbReference type="ChEBI" id="CHEBI:15378"/>
        <dbReference type="ChEBI" id="CHEBI:33737"/>
        <dbReference type="ChEBI" id="CHEBI:33738"/>
        <dbReference type="ChEBI" id="CHEBI:57623"/>
        <dbReference type="ChEBI" id="CHEBI:128753"/>
        <dbReference type="EC" id="1.17.7.4"/>
    </reaction>
</comment>
<dbReference type="GO" id="GO:0019288">
    <property type="term" value="P:isopentenyl diphosphate biosynthetic process, methylerythritol 4-phosphate pathway"/>
    <property type="evidence" value="ECO:0007669"/>
    <property type="project" value="UniProtKB-UniRule"/>
</dbReference>
<dbReference type="FunFam" id="2.40.50.140:FF:000051">
    <property type="entry name" value="RNA-binding transcriptional accessory protein"/>
    <property type="match status" value="1"/>
</dbReference>
<keyword evidence="2 9" id="KW-0004">4Fe-4S</keyword>
<keyword evidence="7" id="KW-0687">Ribonucleoprotein</keyword>
<sequence>MSRIVVAKNAGFCFGVARAVDTVNETVGKFDHIYTYGELIHNKDVIADLEKKGIRVTEDLDAVPRDQSTVIVIRSHGVSKAVYDKIRERGFDVLDLTCPFVARIHKRVIEAGDTPVVIIGTENHPEVAGIKGWAQGEVYVAGSAEEAKKLPRLEHALVVAQTTITHKLWDEVVEVLNERSETLDLFNSICDTTQKRQKEAVELAQVSDIVLVVGGRHSSNTEKLYQLCKSHCEKTYYIDNIAQLPLEKVTNHVIISIVAGASTPDWLIREVKTLMSDVEKVVDTTQDTEEQEVVSTEQEQSQANEDFMAEIEKSFVYIKRGQIVTGTVVQISDSEICVNIGYKSDGIIKKENLTAAGDENPMDLFKVGDEIEAEVVTLNDGEGNVVLSRKSIESKLKWKELVESLDESAVYTVKVDKVVKGGVLAKLDGYDAFIPASQLSLRYVEDLSEFVGQDLEVNIIEADKRQRRFVLSHKNILKAQAEEQEKKLYDTFKKGDKVTGKVKRLTDFGAFVDIGGVDGLLHITDISWVKIKHPSDVLKVGDDIEVQILNVDPEKKRISLGLKQLSPKPWDLVPEKYLVGDTVEGTVVRIMPFGAFVSLEPTIDGLVHISQVTNRRLEKVEEELRIGDKVTAKIMEVNPAKKRISLSIRALMDEPEKPVKQETDSKQKEERFHYEIPPVEEATSSLADFFPKMDTDDSQDEE</sequence>
<dbReference type="PROSITE" id="PS50126">
    <property type="entry name" value="S1"/>
    <property type="match status" value="4"/>
</dbReference>
<feature type="binding site" evidence="9">
    <location>
        <position position="13"/>
    </location>
    <ligand>
        <name>[4Fe-4S] cluster</name>
        <dbReference type="ChEBI" id="CHEBI:49883"/>
    </ligand>
</feature>
<dbReference type="GO" id="GO:0003729">
    <property type="term" value="F:mRNA binding"/>
    <property type="evidence" value="ECO:0007669"/>
    <property type="project" value="UniProtKB-ARBA"/>
</dbReference>
<organism evidence="12 13">
    <name type="scientific">Christensenella minuta</name>
    <dbReference type="NCBI Taxonomy" id="626937"/>
    <lineage>
        <taxon>Bacteria</taxon>
        <taxon>Bacillati</taxon>
        <taxon>Bacillota</taxon>
        <taxon>Clostridia</taxon>
        <taxon>Christensenellales</taxon>
        <taxon>Christensenellaceae</taxon>
        <taxon>Christensenella</taxon>
    </lineage>
</organism>
<feature type="binding site" evidence="9">
    <location>
        <position position="262"/>
    </location>
    <ligand>
        <name>isopentenyl diphosphate</name>
        <dbReference type="ChEBI" id="CHEBI:128769"/>
    </ligand>
</feature>
<dbReference type="KEGG" id="cmiu:B1H56_03820"/>
<feature type="binding site" evidence="9">
    <location>
        <position position="262"/>
    </location>
    <ligand>
        <name>(2E)-4-hydroxy-3-methylbut-2-enyl diphosphate</name>
        <dbReference type="ChEBI" id="CHEBI:128753"/>
    </ligand>
</feature>
<keyword evidence="5 9" id="KW-0408">Iron</keyword>
<keyword evidence="13" id="KW-1185">Reference proteome</keyword>
<comment type="function">
    <text evidence="8">Binds mRNA; thus facilitating recognition of the initiation point. It is needed to translate mRNA with a short Shine-Dalgarno (SD) purine-rich sequence.</text>
</comment>
<dbReference type="InterPro" id="IPR003029">
    <property type="entry name" value="S1_domain"/>
</dbReference>
<dbReference type="GO" id="GO:0005737">
    <property type="term" value="C:cytoplasm"/>
    <property type="evidence" value="ECO:0007669"/>
    <property type="project" value="UniProtKB-ARBA"/>
</dbReference>
<feature type="binding site" evidence="9">
    <location>
        <position position="41"/>
    </location>
    <ligand>
        <name>isopentenyl diphosphate</name>
        <dbReference type="ChEBI" id="CHEBI:128769"/>
    </ligand>
</feature>
<dbReference type="SMART" id="SM00316">
    <property type="entry name" value="S1"/>
    <property type="match status" value="4"/>
</dbReference>
<feature type="binding site" evidence="9">
    <location>
        <position position="219"/>
    </location>
    <ligand>
        <name>dimethylallyl diphosphate</name>
        <dbReference type="ChEBI" id="CHEBI:57623"/>
    </ligand>
</feature>
<feature type="binding site" evidence="9">
    <location>
        <position position="162"/>
    </location>
    <ligand>
        <name>(2E)-4-hydroxy-3-methylbut-2-enyl diphosphate</name>
        <dbReference type="ChEBI" id="CHEBI:128753"/>
    </ligand>
</feature>
<dbReference type="CDD" id="cd05688">
    <property type="entry name" value="S1_RPS1_repeat_ec3"/>
    <property type="match status" value="1"/>
</dbReference>
<feature type="binding site" evidence="9">
    <location>
        <position position="262"/>
    </location>
    <ligand>
        <name>dimethylallyl diphosphate</name>
        <dbReference type="ChEBI" id="CHEBI:57623"/>
    </ligand>
</feature>
<dbReference type="EMBL" id="LSZW01000063">
    <property type="protein sequence ID" value="KXK65051.1"/>
    <property type="molecule type" value="Genomic_DNA"/>
</dbReference>
<dbReference type="PATRIC" id="fig|626937.4.peg.2267"/>
<evidence type="ECO:0000256" key="4">
    <source>
        <dbReference type="ARBA" id="ARBA00022980"/>
    </source>
</evidence>
<reference evidence="12 13" key="1">
    <citation type="submission" date="2016-02" db="EMBL/GenBank/DDBJ databases">
        <authorList>
            <person name="Wen L."/>
            <person name="He K."/>
            <person name="Yang H."/>
        </authorList>
    </citation>
    <scope>NUCLEOTIDE SEQUENCE [LARGE SCALE GENOMIC DNA]</scope>
    <source>
        <strain evidence="12 13">DSM 22607</strain>
    </source>
</reference>
<comment type="catalytic activity">
    <reaction evidence="9">
        <text>isopentenyl diphosphate + 2 oxidized [2Fe-2S]-[ferredoxin] + H2O = (2E)-4-hydroxy-3-methylbut-2-enyl diphosphate + 2 reduced [2Fe-2S]-[ferredoxin] + 2 H(+)</text>
        <dbReference type="Rhea" id="RHEA:24488"/>
        <dbReference type="Rhea" id="RHEA-COMP:10000"/>
        <dbReference type="Rhea" id="RHEA-COMP:10001"/>
        <dbReference type="ChEBI" id="CHEBI:15377"/>
        <dbReference type="ChEBI" id="CHEBI:15378"/>
        <dbReference type="ChEBI" id="CHEBI:33737"/>
        <dbReference type="ChEBI" id="CHEBI:33738"/>
        <dbReference type="ChEBI" id="CHEBI:128753"/>
        <dbReference type="ChEBI" id="CHEBI:128769"/>
        <dbReference type="EC" id="1.17.7.4"/>
    </reaction>
</comment>
<dbReference type="Proteomes" id="UP000070366">
    <property type="component" value="Unassembled WGS sequence"/>
</dbReference>
<feature type="binding site" evidence="9">
    <location>
        <position position="76"/>
    </location>
    <ligand>
        <name>(2E)-4-hydroxy-3-methylbut-2-enyl diphosphate</name>
        <dbReference type="ChEBI" id="CHEBI:128753"/>
    </ligand>
</feature>
<feature type="binding site" evidence="9">
    <location>
        <position position="219"/>
    </location>
    <ligand>
        <name>isopentenyl diphosphate</name>
        <dbReference type="ChEBI" id="CHEBI:128769"/>
    </ligand>
</feature>
<dbReference type="NCBIfam" id="NF000907">
    <property type="entry name" value="PRK00087.1"/>
    <property type="match status" value="1"/>
</dbReference>
<evidence type="ECO:0000256" key="8">
    <source>
        <dbReference type="ARBA" id="ARBA00025604"/>
    </source>
</evidence>
<evidence type="ECO:0000256" key="9">
    <source>
        <dbReference type="HAMAP-Rule" id="MF_00191"/>
    </source>
</evidence>
<feature type="binding site" evidence="9">
    <location>
        <position position="124"/>
    </location>
    <ligand>
        <name>isopentenyl diphosphate</name>
        <dbReference type="ChEBI" id="CHEBI:128769"/>
    </ligand>
</feature>
<feature type="binding site" evidence="9">
    <location>
        <position position="190"/>
    </location>
    <ligand>
        <name>[4Fe-4S] cluster</name>
        <dbReference type="ChEBI" id="CHEBI:49883"/>
    </ligand>
</feature>
<dbReference type="PRINTS" id="PR00681">
    <property type="entry name" value="RIBOSOMALS1"/>
</dbReference>
<proteinExistence type="inferred from homology"/>
<dbReference type="GO" id="GO:0050992">
    <property type="term" value="P:dimethylallyl diphosphate biosynthetic process"/>
    <property type="evidence" value="ECO:0007669"/>
    <property type="project" value="UniProtKB-UniRule"/>
</dbReference>
<comment type="pathway">
    <text evidence="9">Isoprenoid biosynthesis; isopentenyl diphosphate biosynthesis via DXP pathway; isopentenyl diphosphate from 1-deoxy-D-xylulose 5-phosphate: step 6/6.</text>
</comment>
<comment type="similarity">
    <text evidence="9">Belongs to the IspH family.</text>
</comment>
<evidence type="ECO:0000313" key="13">
    <source>
        <dbReference type="Proteomes" id="UP000070366"/>
    </source>
</evidence>
<comment type="similarity">
    <text evidence="1">Belongs to the bacterial ribosomal protein bS1 family.</text>
</comment>
<dbReference type="GO" id="GO:0016114">
    <property type="term" value="P:terpenoid biosynthetic process"/>
    <property type="evidence" value="ECO:0007669"/>
    <property type="project" value="UniProtKB-UniRule"/>
</dbReference>
<feature type="binding site" evidence="9">
    <location>
        <position position="219"/>
    </location>
    <ligand>
        <name>(2E)-4-hydroxy-3-methylbut-2-enyl diphosphate</name>
        <dbReference type="ChEBI" id="CHEBI:128753"/>
    </ligand>
</feature>
<dbReference type="FunFam" id="2.40.50.140:FF:000103">
    <property type="entry name" value="protein RRP5 homolog"/>
    <property type="match status" value="1"/>
</dbReference>
<keyword evidence="6 9" id="KW-0411">Iron-sulfur</keyword>
<dbReference type="InterPro" id="IPR003451">
    <property type="entry name" value="LytB/IspH"/>
</dbReference>
<dbReference type="RefSeq" id="WP_066518787.1">
    <property type="nucleotide sequence ID" value="NZ_CABMOF010000001.1"/>
</dbReference>
<feature type="binding site" evidence="9">
    <location>
        <position position="98"/>
    </location>
    <ligand>
        <name>[4Fe-4S] cluster</name>
        <dbReference type="ChEBI" id="CHEBI:49883"/>
    </ligand>
</feature>
<evidence type="ECO:0000256" key="10">
    <source>
        <dbReference type="SAM" id="MobiDB-lite"/>
    </source>
</evidence>
<feature type="binding site" evidence="9">
    <location>
        <position position="41"/>
    </location>
    <ligand>
        <name>dimethylallyl diphosphate</name>
        <dbReference type="ChEBI" id="CHEBI:57623"/>
    </ligand>
</feature>
<evidence type="ECO:0000256" key="5">
    <source>
        <dbReference type="ARBA" id="ARBA00023004"/>
    </source>
</evidence>